<proteinExistence type="predicted"/>
<keyword evidence="1" id="KW-1133">Transmembrane helix</keyword>
<sequence>MRFSQVYTKYDSLLFKKYDSWEYVRRDGMDEILPGYTIFIVYYDFHITYFNLPIICYIFKSEKKIRLKPFILTVILVINYGLSNHENHGSSTKPAIK</sequence>
<evidence type="ECO:0000313" key="3">
    <source>
        <dbReference type="Proteomes" id="UP000233469"/>
    </source>
</evidence>
<dbReference type="AlphaFoldDB" id="A0A2N1M2W1"/>
<keyword evidence="1" id="KW-0472">Membrane</keyword>
<keyword evidence="1" id="KW-0812">Transmembrane</keyword>
<accession>A0A2N1M2W1</accession>
<evidence type="ECO:0000313" key="2">
    <source>
        <dbReference type="EMBL" id="PKK55953.1"/>
    </source>
</evidence>
<gene>
    <name evidence="2" type="ORF">RhiirC2_801091</name>
</gene>
<reference evidence="2 3" key="1">
    <citation type="submission" date="2016-04" db="EMBL/GenBank/DDBJ databases">
        <title>Genome analyses suggest a sexual origin of heterokaryosis in a supposedly ancient asexual fungus.</title>
        <authorList>
            <person name="Ropars J."/>
            <person name="Sedzielewska K."/>
            <person name="Noel J."/>
            <person name="Charron P."/>
            <person name="Farinelli L."/>
            <person name="Marton T."/>
            <person name="Kruger M."/>
            <person name="Pelin A."/>
            <person name="Brachmann A."/>
            <person name="Corradi N."/>
        </authorList>
    </citation>
    <scope>NUCLEOTIDE SEQUENCE [LARGE SCALE GENOMIC DNA]</scope>
    <source>
        <strain evidence="2 3">C2</strain>
    </source>
</reference>
<organism evidence="2 3">
    <name type="scientific">Rhizophagus irregularis</name>
    <dbReference type="NCBI Taxonomy" id="588596"/>
    <lineage>
        <taxon>Eukaryota</taxon>
        <taxon>Fungi</taxon>
        <taxon>Fungi incertae sedis</taxon>
        <taxon>Mucoromycota</taxon>
        <taxon>Glomeromycotina</taxon>
        <taxon>Glomeromycetes</taxon>
        <taxon>Glomerales</taxon>
        <taxon>Glomeraceae</taxon>
        <taxon>Rhizophagus</taxon>
    </lineage>
</organism>
<reference evidence="2 3" key="2">
    <citation type="submission" date="2017-10" db="EMBL/GenBank/DDBJ databases">
        <title>Extensive intraspecific genome diversity in a model arbuscular mycorrhizal fungus.</title>
        <authorList>
            <person name="Chen E.C.H."/>
            <person name="Morin E."/>
            <person name="Baudet D."/>
            <person name="Noel J."/>
            <person name="Ndikumana S."/>
            <person name="Charron P."/>
            <person name="St-Onge C."/>
            <person name="Giorgi J."/>
            <person name="Grigoriev I.V."/>
            <person name="Roux C."/>
            <person name="Martin F.M."/>
            <person name="Corradi N."/>
        </authorList>
    </citation>
    <scope>NUCLEOTIDE SEQUENCE [LARGE SCALE GENOMIC DNA]</scope>
    <source>
        <strain evidence="2 3">C2</strain>
    </source>
</reference>
<dbReference type="EMBL" id="LLXL01006475">
    <property type="protein sequence ID" value="PKK55953.1"/>
    <property type="molecule type" value="Genomic_DNA"/>
</dbReference>
<dbReference type="Proteomes" id="UP000233469">
    <property type="component" value="Unassembled WGS sequence"/>
</dbReference>
<feature type="transmembrane region" description="Helical" evidence="1">
    <location>
        <begin position="36"/>
        <end position="59"/>
    </location>
</feature>
<evidence type="ECO:0000256" key="1">
    <source>
        <dbReference type="SAM" id="Phobius"/>
    </source>
</evidence>
<protein>
    <submittedName>
        <fullName evidence="2">Uncharacterized protein</fullName>
    </submittedName>
</protein>
<name>A0A2N1M2W1_9GLOM</name>
<comment type="caution">
    <text evidence="2">The sequence shown here is derived from an EMBL/GenBank/DDBJ whole genome shotgun (WGS) entry which is preliminary data.</text>
</comment>